<proteinExistence type="predicted"/>
<accession>A0A3D9C3G3</accession>
<evidence type="ECO:0000313" key="2">
    <source>
        <dbReference type="Proteomes" id="UP000256686"/>
    </source>
</evidence>
<dbReference type="AlphaFoldDB" id="A0A3D9C3G3"/>
<protein>
    <submittedName>
        <fullName evidence="1">Uncharacterized protein</fullName>
    </submittedName>
</protein>
<name>A0A3D9C3G3_9FLAO</name>
<evidence type="ECO:0000313" key="1">
    <source>
        <dbReference type="EMBL" id="REC60314.1"/>
    </source>
</evidence>
<organism evidence="1 2">
    <name type="scientific">Chryseobacterium pennae</name>
    <dbReference type="NCBI Taxonomy" id="2258962"/>
    <lineage>
        <taxon>Bacteria</taxon>
        <taxon>Pseudomonadati</taxon>
        <taxon>Bacteroidota</taxon>
        <taxon>Flavobacteriia</taxon>
        <taxon>Flavobacteriales</taxon>
        <taxon>Weeksellaceae</taxon>
        <taxon>Chryseobacterium group</taxon>
        <taxon>Chryseobacterium</taxon>
    </lineage>
</organism>
<gene>
    <name evidence="1" type="ORF">DRF65_21800</name>
</gene>
<dbReference type="EMBL" id="QNVT01000026">
    <property type="protein sequence ID" value="REC60314.1"/>
    <property type="molecule type" value="Genomic_DNA"/>
</dbReference>
<dbReference type="PROSITE" id="PS51257">
    <property type="entry name" value="PROKAR_LIPOPROTEIN"/>
    <property type="match status" value="1"/>
</dbReference>
<dbReference type="Proteomes" id="UP000256686">
    <property type="component" value="Unassembled WGS sequence"/>
</dbReference>
<sequence>MNYIKNIFILIVVLLFFSCRTRKVNYIDYYHKLYAIDSSFRVNKDTLSTIKQYKKLFRKYPLFQQNERLKEYETYIKLSDKFNKNFGGKKSLYRLITQVAPYWKYKKADPDFFKLYKKYGIDSIQIEQEVIQWKKSLNKELVDSFSIAFNRDQYNHRIGPIVSINDRKNADLLVWTLKKNRFPSIQKIGLYGNNGVFMPMGLLFNHMAGYEHYEYFKTMLLEYVKSVECTPRDYMEMVDKHQYINHLETQYGIFVHYSTPDFNASDSARINRNRKAIGFPSLKQSANITKDFQKLNNRKVSK</sequence>
<comment type="caution">
    <text evidence="1">The sequence shown here is derived from an EMBL/GenBank/DDBJ whole genome shotgun (WGS) entry which is preliminary data.</text>
</comment>
<reference evidence="2" key="1">
    <citation type="submission" date="2018-06" db="EMBL/GenBank/DDBJ databases">
        <authorList>
            <person name="Lum Nde A."/>
            <person name="Hugo C."/>
        </authorList>
    </citation>
    <scope>NUCLEOTIDE SEQUENCE [LARGE SCALE GENOMIC DNA]</scope>
    <source>
        <strain evidence="2">1_F178</strain>
    </source>
</reference>
<keyword evidence="2" id="KW-1185">Reference proteome</keyword>
<dbReference type="RefSeq" id="WP_115972850.1">
    <property type="nucleotide sequence ID" value="NZ_QNVT01000026.1"/>
</dbReference>